<feature type="transmembrane region" description="Helical" evidence="10">
    <location>
        <begin position="338"/>
        <end position="357"/>
    </location>
</feature>
<evidence type="ECO:0000256" key="4">
    <source>
        <dbReference type="ARBA" id="ARBA00022729"/>
    </source>
</evidence>
<keyword evidence="13" id="KW-1185">Reference proteome</keyword>
<dbReference type="Pfam" id="PF13855">
    <property type="entry name" value="LRR_8"/>
    <property type="match status" value="2"/>
</dbReference>
<proteinExistence type="predicted"/>
<evidence type="ECO:0000256" key="9">
    <source>
        <dbReference type="ARBA" id="ARBA00023180"/>
    </source>
</evidence>
<keyword evidence="8" id="KW-0675">Receptor</keyword>
<evidence type="ECO:0000256" key="10">
    <source>
        <dbReference type="SAM" id="Phobius"/>
    </source>
</evidence>
<dbReference type="Pfam" id="PF00560">
    <property type="entry name" value="LRR_1"/>
    <property type="match status" value="2"/>
</dbReference>
<dbReference type="Gene3D" id="3.80.10.10">
    <property type="entry name" value="Ribonuclease Inhibitor"/>
    <property type="match status" value="2"/>
</dbReference>
<evidence type="ECO:0000256" key="7">
    <source>
        <dbReference type="ARBA" id="ARBA00023136"/>
    </source>
</evidence>
<accession>A0ABU6XQX1</accession>
<keyword evidence="4" id="KW-0732">Signal</keyword>
<keyword evidence="9" id="KW-0325">Glycoprotein</keyword>
<keyword evidence="6 10" id="KW-1133">Transmembrane helix</keyword>
<dbReference type="InterPro" id="IPR013210">
    <property type="entry name" value="LRR_N_plant-typ"/>
</dbReference>
<keyword evidence="5" id="KW-0677">Repeat</keyword>
<reference evidence="12 13" key="1">
    <citation type="journal article" date="2023" name="Plants (Basel)">
        <title>Bridging the Gap: Combining Genomics and Transcriptomics Approaches to Understand Stylosanthes scabra, an Orphan Legume from the Brazilian Caatinga.</title>
        <authorList>
            <person name="Ferreira-Neto J.R.C."/>
            <person name="da Silva M.D."/>
            <person name="Binneck E."/>
            <person name="de Melo N.F."/>
            <person name="da Silva R.H."/>
            <person name="de Melo A.L.T.M."/>
            <person name="Pandolfi V."/>
            <person name="Bustamante F.O."/>
            <person name="Brasileiro-Vidal A.C."/>
            <person name="Benko-Iseppon A.M."/>
        </authorList>
    </citation>
    <scope>NUCLEOTIDE SEQUENCE [LARGE SCALE GENOMIC DNA]</scope>
    <source>
        <tissue evidence="12">Leaves</tissue>
    </source>
</reference>
<dbReference type="Proteomes" id="UP001341840">
    <property type="component" value="Unassembled WGS sequence"/>
</dbReference>
<organism evidence="12 13">
    <name type="scientific">Stylosanthes scabra</name>
    <dbReference type="NCBI Taxonomy" id="79078"/>
    <lineage>
        <taxon>Eukaryota</taxon>
        <taxon>Viridiplantae</taxon>
        <taxon>Streptophyta</taxon>
        <taxon>Embryophyta</taxon>
        <taxon>Tracheophyta</taxon>
        <taxon>Spermatophyta</taxon>
        <taxon>Magnoliopsida</taxon>
        <taxon>eudicotyledons</taxon>
        <taxon>Gunneridae</taxon>
        <taxon>Pentapetalae</taxon>
        <taxon>rosids</taxon>
        <taxon>fabids</taxon>
        <taxon>Fabales</taxon>
        <taxon>Fabaceae</taxon>
        <taxon>Papilionoideae</taxon>
        <taxon>50 kb inversion clade</taxon>
        <taxon>dalbergioids sensu lato</taxon>
        <taxon>Dalbergieae</taxon>
        <taxon>Pterocarpus clade</taxon>
        <taxon>Stylosanthes</taxon>
    </lineage>
</organism>
<evidence type="ECO:0000313" key="12">
    <source>
        <dbReference type="EMBL" id="MED6200867.1"/>
    </source>
</evidence>
<evidence type="ECO:0000256" key="6">
    <source>
        <dbReference type="ARBA" id="ARBA00022989"/>
    </source>
</evidence>
<evidence type="ECO:0000259" key="11">
    <source>
        <dbReference type="Pfam" id="PF08263"/>
    </source>
</evidence>
<evidence type="ECO:0000256" key="8">
    <source>
        <dbReference type="ARBA" id="ARBA00023170"/>
    </source>
</evidence>
<dbReference type="InterPro" id="IPR001611">
    <property type="entry name" value="Leu-rich_rpt"/>
</dbReference>
<dbReference type="Pfam" id="PF08263">
    <property type="entry name" value="LRRNT_2"/>
    <property type="match status" value="1"/>
</dbReference>
<dbReference type="PROSITE" id="PS51450">
    <property type="entry name" value="LRR"/>
    <property type="match status" value="1"/>
</dbReference>
<dbReference type="SUPFAM" id="SSF52058">
    <property type="entry name" value="L domain-like"/>
    <property type="match status" value="2"/>
</dbReference>
<evidence type="ECO:0000256" key="3">
    <source>
        <dbReference type="ARBA" id="ARBA00022692"/>
    </source>
</evidence>
<dbReference type="InterPro" id="IPR046956">
    <property type="entry name" value="RLP23-like"/>
</dbReference>
<protein>
    <recommendedName>
        <fullName evidence="11">Leucine-rich repeat-containing N-terminal plant-type domain-containing protein</fullName>
    </recommendedName>
</protein>
<dbReference type="InterPro" id="IPR032675">
    <property type="entry name" value="LRR_dom_sf"/>
</dbReference>
<dbReference type="PANTHER" id="PTHR48061:SF46">
    <property type="entry name" value="LEUCINE-RICH REPEAT-CONTAINING N-TERMINAL PLANT-TYPE DOMAIN-CONTAINING PROTEIN"/>
    <property type="match status" value="1"/>
</dbReference>
<evidence type="ECO:0000256" key="5">
    <source>
        <dbReference type="ARBA" id="ARBA00022737"/>
    </source>
</evidence>
<evidence type="ECO:0000256" key="1">
    <source>
        <dbReference type="ARBA" id="ARBA00004479"/>
    </source>
</evidence>
<evidence type="ECO:0000313" key="13">
    <source>
        <dbReference type="Proteomes" id="UP001341840"/>
    </source>
</evidence>
<sequence>MVQFCYHSLTYLNDLANGSSLWILDIQMNKLHGKVPDTFSPHLEALNVNGNQFEGLLPKTLSSCTRLMDLNLGNNQFEDTFPNWLQNLSYLEILVLRGNKLYGPIVELKSEYKFPSLIIFDISCNNFSGLLPKGYIKGFEAMKILDDKVHDSNYYIQTGGLIDLDRGDFVIPRYDDSVTATIKGANTPFAKIPTVFVNIDLSGNKFEGDIPDVIGELQGIRDLNISHNRLVDHIPHSLGNLTNLESLDLSSNMLTSEIPTELANLNFLEVLNVSQNQLVGSIPHGKQFDAFSNDSYMGNMGLCGLPLSLQCNSNVPQQQYPSSEAEDKFGFGWKPVTIGYACGMVLGISLGCCVFWIGKPQWLVIIFDDERTALLHFKSELSPGSYFDVYKCPRGYPKMRTWDNGTDCCSWMGITCDSMSGHVIGLDLSCSGLVGNIHPNSTLFHLTHLHTLNLAGSDFYGSEFPSQFGEFVSLTHLNLSYCGFDGDIPSQISHLSKLQSLDLSDLNESLKLKETTLKRLLQNATALREILLDGVNMSLIGSSPGPLSKNCIHLEGKIQKQGNYNLKSNIKRHSMQHKIQKYCTFTLQPKP</sequence>
<comment type="caution">
    <text evidence="12">The sequence shown here is derived from an EMBL/GenBank/DDBJ whole genome shotgun (WGS) entry which is preliminary data.</text>
</comment>
<feature type="domain" description="Leucine-rich repeat-containing N-terminal plant-type" evidence="11">
    <location>
        <begin position="368"/>
        <end position="417"/>
    </location>
</feature>
<evidence type="ECO:0000256" key="2">
    <source>
        <dbReference type="ARBA" id="ARBA00022614"/>
    </source>
</evidence>
<keyword evidence="7 10" id="KW-0472">Membrane</keyword>
<comment type="subcellular location">
    <subcellularLocation>
        <location evidence="1">Membrane</location>
        <topology evidence="1">Single-pass type I membrane protein</topology>
    </subcellularLocation>
</comment>
<keyword evidence="2" id="KW-0433">Leucine-rich repeat</keyword>
<dbReference type="EMBL" id="JASCZI010213123">
    <property type="protein sequence ID" value="MED6200867.1"/>
    <property type="molecule type" value="Genomic_DNA"/>
</dbReference>
<name>A0ABU6XQX1_9FABA</name>
<gene>
    <name evidence="12" type="ORF">PIB30_089460</name>
</gene>
<dbReference type="PANTHER" id="PTHR48061">
    <property type="entry name" value="LEUCINE-RICH REPEAT RECEPTOR PROTEIN KINASE EMS1-LIKE-RELATED"/>
    <property type="match status" value="1"/>
</dbReference>
<keyword evidence="3 10" id="KW-0812">Transmembrane</keyword>